<dbReference type="HOGENOM" id="CLU_013047_0_0_9"/>
<feature type="domain" description="Heparinase II/III-like C-terminal" evidence="5">
    <location>
        <begin position="361"/>
        <end position="544"/>
    </location>
</feature>
<name>U4TRF1_9LACO</name>
<dbReference type="EMBL" id="KI271605">
    <property type="protein sequence ID" value="ERL64082.1"/>
    <property type="molecule type" value="Genomic_DNA"/>
</dbReference>
<organism evidence="7 8">
    <name type="scientific">Schleiferilactobacillus shenzhenensis LY-73</name>
    <dbReference type="NCBI Taxonomy" id="1231336"/>
    <lineage>
        <taxon>Bacteria</taxon>
        <taxon>Bacillati</taxon>
        <taxon>Bacillota</taxon>
        <taxon>Bacilli</taxon>
        <taxon>Lactobacillales</taxon>
        <taxon>Lactobacillaceae</taxon>
        <taxon>Schleiferilactobacillus</taxon>
    </lineage>
</organism>
<dbReference type="InterPro" id="IPR031680">
    <property type="entry name" value="Hepar_II_III_N"/>
</dbReference>
<evidence type="ECO:0000256" key="4">
    <source>
        <dbReference type="ARBA" id="ARBA00023239"/>
    </source>
</evidence>
<dbReference type="InterPro" id="IPR008929">
    <property type="entry name" value="Chondroitin_lyas"/>
</dbReference>
<dbReference type="AlphaFoldDB" id="U4TRF1"/>
<dbReference type="OrthoDB" id="7335480at2"/>
<dbReference type="PANTHER" id="PTHR39210">
    <property type="entry name" value="HEPARIN-SULFATE LYASE"/>
    <property type="match status" value="1"/>
</dbReference>
<dbReference type="Pfam" id="PF16889">
    <property type="entry name" value="Hepar_II_III_N"/>
    <property type="match status" value="1"/>
</dbReference>
<evidence type="ECO:0000259" key="5">
    <source>
        <dbReference type="Pfam" id="PF07940"/>
    </source>
</evidence>
<evidence type="ECO:0000256" key="2">
    <source>
        <dbReference type="ARBA" id="ARBA00022729"/>
    </source>
</evidence>
<dbReference type="Gene3D" id="1.50.10.100">
    <property type="entry name" value="Chondroitin AC/alginate lyase"/>
    <property type="match status" value="1"/>
</dbReference>
<dbReference type="RefSeq" id="WP_022530622.1">
    <property type="nucleotide sequence ID" value="NZ_KI271605.1"/>
</dbReference>
<evidence type="ECO:0000313" key="8">
    <source>
        <dbReference type="Proteomes" id="UP000030647"/>
    </source>
</evidence>
<proteinExistence type="predicted"/>
<evidence type="ECO:0000256" key="3">
    <source>
        <dbReference type="ARBA" id="ARBA00022764"/>
    </source>
</evidence>
<keyword evidence="4" id="KW-0456">Lyase</keyword>
<evidence type="ECO:0000313" key="7">
    <source>
        <dbReference type="EMBL" id="ERL64082.1"/>
    </source>
</evidence>
<dbReference type="eggNOG" id="COG5360">
    <property type="taxonomic scope" value="Bacteria"/>
</dbReference>
<dbReference type="Gene3D" id="2.70.98.70">
    <property type="match status" value="1"/>
</dbReference>
<evidence type="ECO:0000259" key="6">
    <source>
        <dbReference type="Pfam" id="PF16889"/>
    </source>
</evidence>
<dbReference type="InterPro" id="IPR012480">
    <property type="entry name" value="Hepar_II_III_C"/>
</dbReference>
<protein>
    <submittedName>
        <fullName evidence="7">Uncharacterized protein</fullName>
    </submittedName>
</protein>
<dbReference type="GO" id="GO:0016829">
    <property type="term" value="F:lyase activity"/>
    <property type="evidence" value="ECO:0007669"/>
    <property type="project" value="UniProtKB-KW"/>
</dbReference>
<keyword evidence="2" id="KW-0732">Signal</keyword>
<dbReference type="PANTHER" id="PTHR39210:SF1">
    <property type="entry name" value="HEPARIN-SULFATE LYASE"/>
    <property type="match status" value="1"/>
</dbReference>
<dbReference type="STRING" id="1231336.L248_1615"/>
<accession>U4TRF1</accession>
<feature type="domain" description="Heparin-sulfate lyase N-terminal" evidence="6">
    <location>
        <begin position="25"/>
        <end position="290"/>
    </location>
</feature>
<gene>
    <name evidence="7" type="ORF">L248_1615</name>
</gene>
<evidence type="ECO:0000256" key="1">
    <source>
        <dbReference type="ARBA" id="ARBA00004418"/>
    </source>
</evidence>
<sequence>MDSSNRWRQTVQALITQHRLDPAPAIKNAQRVMRREFIFDHPFDMEPTNVAYTMDPITWQHTPNGDPEWLYMLKRQEYLLDLTLAAQATDDDRYLADAKTLLLEWISQNLAQPQTWRTIDTGIRLMNWAPVVAELQAEKKLSAADQAQIADAVTRQMAYLRSHFADRYLLSNWGVLIVTGPLVYGALHPGALTADDAAWAMQQLQTMCALQITDDGIHWEQSALYFLEVWRDLLAVALAYHRTGTALPAVITQKLLAMCDMAAQYVLPDGTLLQVGDSDAVHIDSMLQTANFFLHRTTPQTPHLAPALDYLLVSIGQMSRFPLTEFDYAPLHKVVDSPASGNFFGRSSWNTDADYWHVINGNIGSGHGHANLGHFDLVLHGQPVLVDPGRYTYVDGPERRALKDAAAHNTVMLNGENYDVPTGSWSYERLAEPMANMVYHGPGLTSVTSVYHVDPVAGTPGTVTRQFLWLPAEHTWIALDSVAATGEQTMQVQLNFAPQVTVTRANQQGLWHAGANDVFSHAEQSTLQDGPYSPKYNTLSRLTRLTLQASIRDVGFSDVTIAPRGTWRDVSVPAVRQAERPADFSVAQRYCFAIRLDAFDGEQVYAVWQKENTADGYQLYFVDDIPVFGNLSVIRRAADGQINRQIIRL</sequence>
<comment type="subcellular location">
    <subcellularLocation>
        <location evidence="1">Periplasm</location>
    </subcellularLocation>
</comment>
<dbReference type="SUPFAM" id="SSF48230">
    <property type="entry name" value="Chondroitin AC/alginate lyase"/>
    <property type="match status" value="1"/>
</dbReference>
<keyword evidence="8" id="KW-1185">Reference proteome</keyword>
<keyword evidence="3" id="KW-0574">Periplasm</keyword>
<dbReference type="Pfam" id="PF07940">
    <property type="entry name" value="Hepar_II_III_C"/>
    <property type="match status" value="1"/>
</dbReference>
<reference evidence="8" key="1">
    <citation type="journal article" date="2013" name="Genome Announc.">
        <title>Whole-Genome Sequencing of Lactobacillus shenzhenensis Strain LY-73T.</title>
        <authorList>
            <person name="Lin Z."/>
            <person name="Liu Z."/>
            <person name="Yang R."/>
            <person name="Zou Y."/>
            <person name="Wan D."/>
            <person name="Chen J."/>
            <person name="Guo M."/>
            <person name="Zhao J."/>
            <person name="Fang C."/>
            <person name="Yang R."/>
            <person name="Liu F."/>
        </authorList>
    </citation>
    <scope>NUCLEOTIDE SEQUENCE [LARGE SCALE GENOMIC DNA]</scope>
    <source>
        <strain evidence="8">LY-73</strain>
    </source>
</reference>
<dbReference type="Proteomes" id="UP000030647">
    <property type="component" value="Unassembled WGS sequence"/>
</dbReference>
<dbReference type="GO" id="GO:0042597">
    <property type="term" value="C:periplasmic space"/>
    <property type="evidence" value="ECO:0007669"/>
    <property type="project" value="UniProtKB-SubCell"/>
</dbReference>